<dbReference type="RefSeq" id="WP_125422499.1">
    <property type="nucleotide sequence ID" value="NZ_RJPX01000025.1"/>
</dbReference>
<evidence type="ECO:0000313" key="2">
    <source>
        <dbReference type="Proteomes" id="UP000277819"/>
    </source>
</evidence>
<dbReference type="Gene3D" id="3.40.50.150">
    <property type="entry name" value="Vaccinia Virus protein VP39"/>
    <property type="match status" value="1"/>
</dbReference>
<dbReference type="SUPFAM" id="SSF53335">
    <property type="entry name" value="S-adenosyl-L-methionine-dependent methyltransferases"/>
    <property type="match status" value="1"/>
</dbReference>
<keyword evidence="1" id="KW-0808">Transferase</keyword>
<dbReference type="EMBL" id="RJPX01000025">
    <property type="protein sequence ID" value="RSK03174.1"/>
    <property type="molecule type" value="Genomic_DNA"/>
</dbReference>
<protein>
    <submittedName>
        <fullName evidence="1">tRNA (Cmo5U34)-methyltransferase</fullName>
        <ecNumber evidence="1">2.1.1.-</ecNumber>
    </submittedName>
</protein>
<sequence length="136" mass="15813">MEVGNDIVIQNGTQWSFGNGVAQHFDEHVRQSIPLYDEGHDLVCHLSDFFIRDHSLCYELGSATGNLIGKLYQRHKFKKEVRFIGIEEIPEMNQVAQSKFSELEFITSSVEEARLEPSDLIISYYFLQFILLDKRR</sequence>
<keyword evidence="1" id="KW-0489">Methyltransferase</keyword>
<dbReference type="GO" id="GO:0032259">
    <property type="term" value="P:methylation"/>
    <property type="evidence" value="ECO:0007669"/>
    <property type="project" value="UniProtKB-KW"/>
</dbReference>
<evidence type="ECO:0000313" key="1">
    <source>
        <dbReference type="EMBL" id="RSK03174.1"/>
    </source>
</evidence>
<dbReference type="AlphaFoldDB" id="A0A3R9LAX7"/>
<dbReference type="Proteomes" id="UP000277819">
    <property type="component" value="Unassembled WGS sequence"/>
</dbReference>
<accession>A0A3R9LAX7</accession>
<reference evidence="1 2" key="1">
    <citation type="submission" date="2018-11" db="EMBL/GenBank/DDBJ databases">
        <title>Species Designations Belie Phenotypic and Genotypic Heterogeneity in Oral Streptococci.</title>
        <authorList>
            <person name="Velsko I."/>
        </authorList>
    </citation>
    <scope>NUCLEOTIDE SEQUENCE [LARGE SCALE GENOMIC DNA]</scope>
    <source>
        <strain evidence="1 2">BCC17</strain>
    </source>
</reference>
<organism evidence="1 2">
    <name type="scientific">Streptococcus mitis</name>
    <dbReference type="NCBI Taxonomy" id="28037"/>
    <lineage>
        <taxon>Bacteria</taxon>
        <taxon>Bacillati</taxon>
        <taxon>Bacillota</taxon>
        <taxon>Bacilli</taxon>
        <taxon>Lactobacillales</taxon>
        <taxon>Streptococcaceae</taxon>
        <taxon>Streptococcus</taxon>
        <taxon>Streptococcus mitis group</taxon>
    </lineage>
</organism>
<comment type="caution">
    <text evidence="1">The sequence shown here is derived from an EMBL/GenBank/DDBJ whole genome shotgun (WGS) entry which is preliminary data.</text>
</comment>
<dbReference type="GO" id="GO:0008168">
    <property type="term" value="F:methyltransferase activity"/>
    <property type="evidence" value="ECO:0007669"/>
    <property type="project" value="UniProtKB-KW"/>
</dbReference>
<gene>
    <name evidence="1" type="primary">cmoA</name>
    <name evidence="1" type="ORF">D8787_07285</name>
</gene>
<proteinExistence type="predicted"/>
<dbReference type="EC" id="2.1.1.-" evidence="1"/>
<name>A0A3R9LAX7_STRMT</name>
<dbReference type="InterPro" id="IPR029063">
    <property type="entry name" value="SAM-dependent_MTases_sf"/>
</dbReference>